<gene>
    <name evidence="16" type="ORF">BJN41_06025</name>
</gene>
<dbReference type="FunFam" id="1.10.1670.10:FF:000002">
    <property type="entry name" value="Adenine DNA glycosylase"/>
    <property type="match status" value="1"/>
</dbReference>
<evidence type="ECO:0000256" key="13">
    <source>
        <dbReference type="ARBA" id="ARBA00023295"/>
    </source>
</evidence>
<evidence type="ECO:0000256" key="12">
    <source>
        <dbReference type="ARBA" id="ARBA00023204"/>
    </source>
</evidence>
<accession>A0A1E8DYF8</accession>
<dbReference type="InterPro" id="IPR029119">
    <property type="entry name" value="MutY_C"/>
</dbReference>
<evidence type="ECO:0000259" key="15">
    <source>
        <dbReference type="SMART" id="SM00478"/>
    </source>
</evidence>
<dbReference type="InterPro" id="IPR015797">
    <property type="entry name" value="NUDIX_hydrolase-like_dom_sf"/>
</dbReference>
<evidence type="ECO:0000256" key="4">
    <source>
        <dbReference type="ARBA" id="ARBA00012045"/>
    </source>
</evidence>
<comment type="similarity">
    <text evidence="3 14">Belongs to the Nth/MutY family.</text>
</comment>
<evidence type="ECO:0000256" key="6">
    <source>
        <dbReference type="ARBA" id="ARBA00022485"/>
    </source>
</evidence>
<comment type="function">
    <text evidence="2">Adenine glycosylase active on G-A mispairs. MutY also corrects error-prone DNA synthesis past GO lesions which are due to the oxidatively damaged form of guanine: 7,8-dihydro-8-oxoguanine (8-oxo-dGTP).</text>
</comment>
<dbReference type="InterPro" id="IPR004035">
    <property type="entry name" value="Endouclease-III_FeS-bd_BS"/>
</dbReference>
<evidence type="ECO:0000256" key="8">
    <source>
        <dbReference type="ARBA" id="ARBA00022763"/>
    </source>
</evidence>
<protein>
    <recommendedName>
        <fullName evidence="5 14">Adenine DNA glycosylase</fullName>
        <ecNumber evidence="4 14">3.2.2.31</ecNumber>
    </recommendedName>
</protein>
<dbReference type="Proteomes" id="UP000186931">
    <property type="component" value="Unassembled WGS sequence"/>
</dbReference>
<keyword evidence="10 14" id="KW-0408">Iron</keyword>
<proteinExistence type="inferred from homology"/>
<dbReference type="GO" id="GO:0006298">
    <property type="term" value="P:mismatch repair"/>
    <property type="evidence" value="ECO:0007669"/>
    <property type="project" value="TreeGrafter"/>
</dbReference>
<dbReference type="PANTHER" id="PTHR42944:SF1">
    <property type="entry name" value="ADENINE DNA GLYCOSYLASE"/>
    <property type="match status" value="1"/>
</dbReference>
<dbReference type="eggNOG" id="COG1194">
    <property type="taxonomic scope" value="Bacteria"/>
</dbReference>
<dbReference type="Gene3D" id="3.90.79.10">
    <property type="entry name" value="Nucleoside Triphosphate Pyrophosphohydrolase"/>
    <property type="match status" value="1"/>
</dbReference>
<evidence type="ECO:0000256" key="10">
    <source>
        <dbReference type="ARBA" id="ARBA00023004"/>
    </source>
</evidence>
<name>A0A1E8DYF8_9GAMM</name>
<dbReference type="CDD" id="cd00056">
    <property type="entry name" value="ENDO3c"/>
    <property type="match status" value="1"/>
</dbReference>
<dbReference type="GO" id="GO:0034039">
    <property type="term" value="F:8-oxo-7,8-dihydroguanine DNA N-glycosylase activity"/>
    <property type="evidence" value="ECO:0007669"/>
    <property type="project" value="TreeGrafter"/>
</dbReference>
<dbReference type="InterPro" id="IPR044298">
    <property type="entry name" value="MIG/MutY"/>
</dbReference>
<keyword evidence="8 14" id="KW-0227">DNA damage</keyword>
<sequence>MTAFSFSDALLTWFDQHGRHDLPWQVADDPYAVWVSEIMLQQTQVKTVLQYFERFLQRFPTVQDLGRATWDEVAPYWAGLGYYARARNLHKAAAIVAQQGYFPNTLEQWMALPGIGRSTGGAMMSLGLRQYGVIMDGNVKRVLARFFAIEDDLSKPVHERAMWQLAEQLCPEVRNHDYTQAIMDLGATICTPKKPLCLYCPMQQHCKAHQQGLEQELPFKKPKKAVPVKAAHVLVLQCADQWLWQQRPNTGLWGGLWCLPVIEDAQAFEQLCQRLHLKHVKQRAQISHSFTHFTWQLEAVCFQIDADLQEHLAIELNGEWHSPQHASDLGIPTAMKKLISAINL</sequence>
<dbReference type="Pfam" id="PF14815">
    <property type="entry name" value="NUDIX_4"/>
    <property type="match status" value="1"/>
</dbReference>
<keyword evidence="7" id="KW-0479">Metal-binding</keyword>
<dbReference type="SUPFAM" id="SSF55811">
    <property type="entry name" value="Nudix"/>
    <property type="match status" value="1"/>
</dbReference>
<dbReference type="GO" id="GO:0000701">
    <property type="term" value="F:purine-specific mismatch base pair DNA N-glycosylase activity"/>
    <property type="evidence" value="ECO:0007669"/>
    <property type="project" value="UniProtKB-EC"/>
</dbReference>
<organism evidence="16 17">
    <name type="scientific">Acinetobacter towneri</name>
    <dbReference type="NCBI Taxonomy" id="202956"/>
    <lineage>
        <taxon>Bacteria</taxon>
        <taxon>Pseudomonadati</taxon>
        <taxon>Pseudomonadota</taxon>
        <taxon>Gammaproteobacteria</taxon>
        <taxon>Moraxellales</taxon>
        <taxon>Moraxellaceae</taxon>
        <taxon>Acinetobacter</taxon>
    </lineage>
</organism>
<evidence type="ECO:0000256" key="1">
    <source>
        <dbReference type="ARBA" id="ARBA00000843"/>
    </source>
</evidence>
<dbReference type="Pfam" id="PF00730">
    <property type="entry name" value="HhH-GPD"/>
    <property type="match status" value="1"/>
</dbReference>
<dbReference type="EC" id="3.2.2.31" evidence="4 14"/>
<keyword evidence="12" id="KW-0234">DNA repair</keyword>
<dbReference type="GO" id="GO:0006284">
    <property type="term" value="P:base-excision repair"/>
    <property type="evidence" value="ECO:0007669"/>
    <property type="project" value="UniProtKB-UniRule"/>
</dbReference>
<dbReference type="RefSeq" id="WP_019838053.1">
    <property type="nucleotide sequence ID" value="NZ_MKQS01000049.1"/>
</dbReference>
<dbReference type="PROSITE" id="PS01155">
    <property type="entry name" value="ENDONUCLEASE_III_2"/>
    <property type="match status" value="1"/>
</dbReference>
<dbReference type="InterPro" id="IPR011257">
    <property type="entry name" value="DNA_glycosylase"/>
</dbReference>
<evidence type="ECO:0000256" key="14">
    <source>
        <dbReference type="RuleBase" id="RU365096"/>
    </source>
</evidence>
<evidence type="ECO:0000313" key="16">
    <source>
        <dbReference type="EMBL" id="OFE42400.1"/>
    </source>
</evidence>
<keyword evidence="6" id="KW-0004">4Fe-4S</keyword>
<dbReference type="InterPro" id="IPR004036">
    <property type="entry name" value="Endonuclease-III-like_CS2"/>
</dbReference>
<keyword evidence="9" id="KW-0378">Hydrolase</keyword>
<dbReference type="GO" id="GO:0046872">
    <property type="term" value="F:metal ion binding"/>
    <property type="evidence" value="ECO:0007669"/>
    <property type="project" value="UniProtKB-UniRule"/>
</dbReference>
<dbReference type="FunFam" id="1.10.340.30:FF:000002">
    <property type="entry name" value="Adenine DNA glycosylase"/>
    <property type="match status" value="1"/>
</dbReference>
<evidence type="ECO:0000256" key="9">
    <source>
        <dbReference type="ARBA" id="ARBA00022801"/>
    </source>
</evidence>
<dbReference type="InterPro" id="IPR005760">
    <property type="entry name" value="A/G_AdeGlyc_MutY"/>
</dbReference>
<dbReference type="GO" id="GO:0032357">
    <property type="term" value="F:oxidized purine DNA binding"/>
    <property type="evidence" value="ECO:0007669"/>
    <property type="project" value="TreeGrafter"/>
</dbReference>
<dbReference type="Gene3D" id="1.10.340.30">
    <property type="entry name" value="Hypothetical protein, domain 2"/>
    <property type="match status" value="1"/>
</dbReference>
<comment type="catalytic activity">
    <reaction evidence="1 14">
        <text>Hydrolyzes free adenine bases from 7,8-dihydro-8-oxoguanine:adenine mismatched double-stranded DNA, leaving an apurinic site.</text>
        <dbReference type="EC" id="3.2.2.31"/>
    </reaction>
</comment>
<dbReference type="SUPFAM" id="SSF48150">
    <property type="entry name" value="DNA-glycosylase"/>
    <property type="match status" value="1"/>
</dbReference>
<evidence type="ECO:0000256" key="7">
    <source>
        <dbReference type="ARBA" id="ARBA00022723"/>
    </source>
</evidence>
<dbReference type="PANTHER" id="PTHR42944">
    <property type="entry name" value="ADENINE DNA GLYCOSYLASE"/>
    <property type="match status" value="1"/>
</dbReference>
<dbReference type="CDD" id="cd03431">
    <property type="entry name" value="NUDIX_DNA_Glycosylase_C-MutY"/>
    <property type="match status" value="1"/>
</dbReference>
<comment type="caution">
    <text evidence="16">The sequence shown here is derived from an EMBL/GenBank/DDBJ whole genome shotgun (WGS) entry which is preliminary data.</text>
</comment>
<evidence type="ECO:0000256" key="5">
    <source>
        <dbReference type="ARBA" id="ARBA00022023"/>
    </source>
</evidence>
<keyword evidence="13 14" id="KW-0326">Glycosidase</keyword>
<dbReference type="NCBIfam" id="TIGR01084">
    <property type="entry name" value="mutY"/>
    <property type="match status" value="1"/>
</dbReference>
<dbReference type="Gene3D" id="1.10.1670.10">
    <property type="entry name" value="Helix-hairpin-Helix base-excision DNA repair enzymes (C-terminal)"/>
    <property type="match status" value="1"/>
</dbReference>
<feature type="domain" description="HhH-GPD" evidence="15">
    <location>
        <begin position="39"/>
        <end position="188"/>
    </location>
</feature>
<dbReference type="InterPro" id="IPR023170">
    <property type="entry name" value="HhH_base_excis_C"/>
</dbReference>
<evidence type="ECO:0000256" key="3">
    <source>
        <dbReference type="ARBA" id="ARBA00008343"/>
    </source>
</evidence>
<dbReference type="InterPro" id="IPR003265">
    <property type="entry name" value="HhH-GPD_domain"/>
</dbReference>
<dbReference type="PROSITE" id="PS00764">
    <property type="entry name" value="ENDONUCLEASE_III_1"/>
    <property type="match status" value="1"/>
</dbReference>
<dbReference type="AlphaFoldDB" id="A0A1E8DYF8"/>
<dbReference type="GO" id="GO:0051539">
    <property type="term" value="F:4 iron, 4 sulfur cluster binding"/>
    <property type="evidence" value="ECO:0007669"/>
    <property type="project" value="UniProtKB-UniRule"/>
</dbReference>
<evidence type="ECO:0000256" key="11">
    <source>
        <dbReference type="ARBA" id="ARBA00023014"/>
    </source>
</evidence>
<dbReference type="EMBL" id="MKQS01000049">
    <property type="protein sequence ID" value="OFE42400.1"/>
    <property type="molecule type" value="Genomic_DNA"/>
</dbReference>
<reference evidence="16 17" key="1">
    <citation type="submission" date="2016-10" db="EMBL/GenBank/DDBJ databases">
        <title>Genome of airborne Acinetobacter sp. 5-2Ac02 in the hospital environment: Species near to Acinetobacter towneri.</title>
        <authorList>
            <person name="Barbosa B."/>
            <person name="Fernandez-Garcia L."/>
            <person name="Gato E."/>
            <person name="Leao R."/>
            <person name="Albano R."/>
            <person name="Fernandez B."/>
            <person name="Fernandez-Cuenca F."/>
            <person name="Marques E."/>
            <person name="Tomas M."/>
        </authorList>
    </citation>
    <scope>NUCLEOTIDE SEQUENCE [LARGE SCALE GENOMIC DNA]</scope>
    <source>
        <strain evidence="16 17">5-2Ac02</strain>
    </source>
</reference>
<dbReference type="STRING" id="202956.BJN41_06025"/>
<evidence type="ECO:0000256" key="2">
    <source>
        <dbReference type="ARBA" id="ARBA00002933"/>
    </source>
</evidence>
<comment type="cofactor">
    <cofactor evidence="14">
        <name>[4Fe-4S] cluster</name>
        <dbReference type="ChEBI" id="CHEBI:49883"/>
    </cofactor>
    <text evidence="14">Binds 1 [4Fe-4S] cluster.</text>
</comment>
<dbReference type="SMART" id="SM00478">
    <property type="entry name" value="ENDO3c"/>
    <property type="match status" value="1"/>
</dbReference>
<keyword evidence="11" id="KW-0411">Iron-sulfur</keyword>
<dbReference type="GO" id="GO:0035485">
    <property type="term" value="F:adenine/guanine mispair binding"/>
    <property type="evidence" value="ECO:0007669"/>
    <property type="project" value="TreeGrafter"/>
</dbReference>
<evidence type="ECO:0000313" key="17">
    <source>
        <dbReference type="Proteomes" id="UP000186931"/>
    </source>
</evidence>